<proteinExistence type="predicted"/>
<dbReference type="EMBL" id="ABIL02000003">
    <property type="protein sequence ID" value="EDS73501.1"/>
    <property type="molecule type" value="Genomic_DNA"/>
</dbReference>
<dbReference type="AlphaFoldDB" id="B1C5T2"/>
<evidence type="ECO:0000313" key="3">
    <source>
        <dbReference type="EMBL" id="EDS73501.1"/>
    </source>
</evidence>
<dbReference type="STRING" id="445971.ANASTE_00070"/>
<feature type="compositionally biased region" description="Basic and acidic residues" evidence="1">
    <location>
        <begin position="196"/>
        <end position="217"/>
    </location>
</feature>
<dbReference type="InterPro" id="IPR027954">
    <property type="entry name" value="Transcobalamin-like_C"/>
</dbReference>
<dbReference type="GeneID" id="98001404"/>
<keyword evidence="4" id="KW-1185">Reference proteome</keyword>
<sequence>MKKSNFKKNLAFIIPIAAILFFIVFKLCTMDISGATLKYDLKDNPDMVKVLTEAKTDSKALIVNGNNDNLNYTWTYDKGKVTDTKKTNLEIKPYTKYKKNIVKTLGTSNITVFTYNKDINLNGSPRLTFKEVNTKGNAYLFELKNGKVSYVKDAVSNNNDITFDVTKTDNIYILASGVNSKTLSSVKKKAVSLKAESKKEKEKIEKDTKDKKEENKKAAQKSSSKKVSKASSDKKKKASKKSKIKKSNGSPINLDKQKVDKKTTLSCTLTVECKDILDNKDKLKEGKEKNVPKNGYIYGPRNVTFYDGENVYDVLEREMRNSGIPFDADGYTEYSSAYVRGINNLYEFDCGKSSGWLYYVNGSRPSFGCSRYVLNDGDNIHWEFDVK</sequence>
<dbReference type="Gene3D" id="2.170.130.30">
    <property type="match status" value="1"/>
</dbReference>
<evidence type="ECO:0000256" key="1">
    <source>
        <dbReference type="SAM" id="MobiDB-lite"/>
    </source>
</evidence>
<dbReference type="Proteomes" id="UP000005178">
    <property type="component" value="Unassembled WGS sequence"/>
</dbReference>
<organism evidence="3 4">
    <name type="scientific">Anaerofustis stercorihominis DSM 17244</name>
    <dbReference type="NCBI Taxonomy" id="445971"/>
    <lineage>
        <taxon>Bacteria</taxon>
        <taxon>Bacillati</taxon>
        <taxon>Bacillota</taxon>
        <taxon>Clostridia</taxon>
        <taxon>Eubacteriales</taxon>
        <taxon>Eubacteriaceae</taxon>
        <taxon>Anaerofustis</taxon>
    </lineage>
</organism>
<comment type="caution">
    <text evidence="3">The sequence shown here is derived from an EMBL/GenBank/DDBJ whole genome shotgun (WGS) entry which is preliminary data.</text>
</comment>
<dbReference type="eggNOG" id="COG1657">
    <property type="taxonomic scope" value="Bacteria"/>
</dbReference>
<reference evidence="3" key="1">
    <citation type="submission" date="2008-01" db="EMBL/GenBank/DDBJ databases">
        <authorList>
            <person name="Fulton L."/>
            <person name="Clifton S."/>
            <person name="Fulton B."/>
            <person name="Xu J."/>
            <person name="Minx P."/>
            <person name="Pepin K.H."/>
            <person name="Johnson M."/>
            <person name="Thiruvilangam P."/>
            <person name="Bhonagiri V."/>
            <person name="Nash W.E."/>
            <person name="Mardis E.R."/>
            <person name="Wilson R.K."/>
        </authorList>
    </citation>
    <scope>NUCLEOTIDE SEQUENCE [LARGE SCALE GENOMIC DNA]</scope>
    <source>
        <strain evidence="3">DSM 17244</strain>
    </source>
</reference>
<dbReference type="OrthoDB" id="2356646at2"/>
<evidence type="ECO:0000259" key="2">
    <source>
        <dbReference type="Pfam" id="PF14478"/>
    </source>
</evidence>
<feature type="domain" description="Transcobalamin-like C-terminal" evidence="2">
    <location>
        <begin position="308"/>
        <end position="385"/>
    </location>
</feature>
<dbReference type="RefSeq" id="WP_007049526.1">
    <property type="nucleotide sequence ID" value="NZ_DS560017.1"/>
</dbReference>
<feature type="region of interest" description="Disordered" evidence="1">
    <location>
        <begin position="196"/>
        <end position="255"/>
    </location>
</feature>
<gene>
    <name evidence="3" type="ORF">ANASTE_00070</name>
</gene>
<name>B1C5T2_9FIRM</name>
<protein>
    <recommendedName>
        <fullName evidence="2">Transcobalamin-like C-terminal domain-containing protein</fullName>
    </recommendedName>
</protein>
<feature type="compositionally biased region" description="Basic residues" evidence="1">
    <location>
        <begin position="223"/>
        <end position="246"/>
    </location>
</feature>
<dbReference type="Pfam" id="PF14478">
    <property type="entry name" value="DUF4430"/>
    <property type="match status" value="1"/>
</dbReference>
<evidence type="ECO:0000313" key="4">
    <source>
        <dbReference type="Proteomes" id="UP000005178"/>
    </source>
</evidence>
<reference evidence="3" key="2">
    <citation type="submission" date="2013-08" db="EMBL/GenBank/DDBJ databases">
        <title>Draft genome sequence of Anaerofustis stercorihominis (DSM 17244).</title>
        <authorList>
            <person name="Sudarsanam P."/>
            <person name="Ley R."/>
            <person name="Guruge J."/>
            <person name="Turnbaugh P.J."/>
            <person name="Mahowald M."/>
            <person name="Liep D."/>
            <person name="Gordon J."/>
        </authorList>
    </citation>
    <scope>NUCLEOTIDE SEQUENCE</scope>
    <source>
        <strain evidence="3">DSM 17244</strain>
    </source>
</reference>
<accession>B1C5T2</accession>
<dbReference type="HOGENOM" id="CLU_712985_0_0_9"/>